<evidence type="ECO:0000313" key="4">
    <source>
        <dbReference type="Proteomes" id="UP001151699"/>
    </source>
</evidence>
<dbReference type="PROSITE" id="PS51089">
    <property type="entry name" value="HP"/>
    <property type="match status" value="1"/>
</dbReference>
<accession>A0A9Q0N4L8</accession>
<dbReference type="GO" id="GO:0051015">
    <property type="term" value="F:actin filament binding"/>
    <property type="evidence" value="ECO:0007669"/>
    <property type="project" value="InterPro"/>
</dbReference>
<dbReference type="SMART" id="SM00262">
    <property type="entry name" value="GEL"/>
    <property type="match status" value="3"/>
</dbReference>
<dbReference type="GO" id="GO:0015629">
    <property type="term" value="C:actin cytoskeleton"/>
    <property type="evidence" value="ECO:0007669"/>
    <property type="project" value="TreeGrafter"/>
</dbReference>
<name>A0A9Q0N4L8_9DIPT</name>
<dbReference type="SUPFAM" id="SSF55753">
    <property type="entry name" value="Actin depolymerizing proteins"/>
    <property type="match status" value="4"/>
</dbReference>
<dbReference type="InterPro" id="IPR003128">
    <property type="entry name" value="Villin_headpiece"/>
</dbReference>
<feature type="compositionally biased region" description="Polar residues" evidence="1">
    <location>
        <begin position="55"/>
        <end position="64"/>
    </location>
</feature>
<feature type="region of interest" description="Disordered" evidence="1">
    <location>
        <begin position="1"/>
        <end position="71"/>
    </location>
</feature>
<protein>
    <submittedName>
        <fullName evidence="3">Supervillin</fullName>
    </submittedName>
</protein>
<dbReference type="PANTHER" id="PTHR11977">
    <property type="entry name" value="VILLIN"/>
    <property type="match status" value="1"/>
</dbReference>
<evidence type="ECO:0000256" key="1">
    <source>
        <dbReference type="SAM" id="MobiDB-lite"/>
    </source>
</evidence>
<evidence type="ECO:0000259" key="2">
    <source>
        <dbReference type="PROSITE" id="PS51089"/>
    </source>
</evidence>
<feature type="non-terminal residue" evidence="3">
    <location>
        <position position="1312"/>
    </location>
</feature>
<feature type="region of interest" description="Disordered" evidence="1">
    <location>
        <begin position="1165"/>
        <end position="1184"/>
    </location>
</feature>
<evidence type="ECO:0000313" key="3">
    <source>
        <dbReference type="EMBL" id="KAJ6643001.1"/>
    </source>
</evidence>
<dbReference type="GO" id="GO:0051014">
    <property type="term" value="P:actin filament severing"/>
    <property type="evidence" value="ECO:0007669"/>
    <property type="project" value="TreeGrafter"/>
</dbReference>
<gene>
    <name evidence="3" type="primary">SVIL</name>
    <name evidence="3" type="ORF">Bhyg_07957</name>
</gene>
<dbReference type="Gene3D" id="1.10.950.10">
    <property type="entry name" value="Villin headpiece domain"/>
    <property type="match status" value="1"/>
</dbReference>
<dbReference type="SUPFAM" id="SSF47050">
    <property type="entry name" value="VHP, Villin headpiece domain"/>
    <property type="match status" value="1"/>
</dbReference>
<dbReference type="PANTHER" id="PTHR11977:SF45">
    <property type="entry name" value="SUPERVILLIN"/>
    <property type="match status" value="1"/>
</dbReference>
<comment type="caution">
    <text evidence="3">The sequence shown here is derived from an EMBL/GenBank/DDBJ whole genome shotgun (WGS) entry which is preliminary data.</text>
</comment>
<dbReference type="Proteomes" id="UP001151699">
    <property type="component" value="Chromosome B"/>
</dbReference>
<dbReference type="GO" id="GO:0005737">
    <property type="term" value="C:cytoplasm"/>
    <property type="evidence" value="ECO:0007669"/>
    <property type="project" value="TreeGrafter"/>
</dbReference>
<dbReference type="EMBL" id="WJQU01000002">
    <property type="protein sequence ID" value="KAJ6643001.1"/>
    <property type="molecule type" value="Genomic_DNA"/>
</dbReference>
<organism evidence="3 4">
    <name type="scientific">Pseudolycoriella hygida</name>
    <dbReference type="NCBI Taxonomy" id="35572"/>
    <lineage>
        <taxon>Eukaryota</taxon>
        <taxon>Metazoa</taxon>
        <taxon>Ecdysozoa</taxon>
        <taxon>Arthropoda</taxon>
        <taxon>Hexapoda</taxon>
        <taxon>Insecta</taxon>
        <taxon>Pterygota</taxon>
        <taxon>Neoptera</taxon>
        <taxon>Endopterygota</taxon>
        <taxon>Diptera</taxon>
        <taxon>Nematocera</taxon>
        <taxon>Sciaroidea</taxon>
        <taxon>Sciaridae</taxon>
        <taxon>Pseudolycoriella</taxon>
    </lineage>
</organism>
<reference evidence="3" key="1">
    <citation type="submission" date="2022-07" db="EMBL/GenBank/DDBJ databases">
        <authorList>
            <person name="Trinca V."/>
            <person name="Uliana J.V.C."/>
            <person name="Torres T.T."/>
            <person name="Ward R.J."/>
            <person name="Monesi N."/>
        </authorList>
    </citation>
    <scope>NUCLEOTIDE SEQUENCE</scope>
    <source>
        <strain evidence="3">HSMRA1968</strain>
        <tissue evidence="3">Whole embryos</tissue>
    </source>
</reference>
<dbReference type="InterPro" id="IPR007122">
    <property type="entry name" value="Villin/Gelsolin"/>
</dbReference>
<dbReference type="OrthoDB" id="28894at2759"/>
<feature type="compositionally biased region" description="Polar residues" evidence="1">
    <location>
        <begin position="21"/>
        <end position="35"/>
    </location>
</feature>
<dbReference type="GO" id="GO:0051016">
    <property type="term" value="P:barbed-end actin filament capping"/>
    <property type="evidence" value="ECO:0007669"/>
    <property type="project" value="TreeGrafter"/>
</dbReference>
<dbReference type="GO" id="GO:0005546">
    <property type="term" value="F:phosphatidylinositol-4,5-bisphosphate binding"/>
    <property type="evidence" value="ECO:0007669"/>
    <property type="project" value="TreeGrafter"/>
</dbReference>
<dbReference type="InterPro" id="IPR029006">
    <property type="entry name" value="ADF-H/Gelsolin-like_dom_sf"/>
</dbReference>
<feature type="region of interest" description="Disordered" evidence="1">
    <location>
        <begin position="144"/>
        <end position="168"/>
    </location>
</feature>
<dbReference type="Pfam" id="PF02209">
    <property type="entry name" value="VHP"/>
    <property type="match status" value="1"/>
</dbReference>
<feature type="compositionally biased region" description="Low complexity" evidence="1">
    <location>
        <begin position="144"/>
        <end position="159"/>
    </location>
</feature>
<feature type="domain" description="HP" evidence="2">
    <location>
        <begin position="1249"/>
        <end position="1312"/>
    </location>
</feature>
<dbReference type="Gene3D" id="3.40.20.10">
    <property type="entry name" value="Severin"/>
    <property type="match status" value="5"/>
</dbReference>
<dbReference type="InterPro" id="IPR036886">
    <property type="entry name" value="Villin_headpiece_dom_sf"/>
</dbReference>
<dbReference type="GO" id="GO:0008154">
    <property type="term" value="P:actin polymerization or depolymerization"/>
    <property type="evidence" value="ECO:0007669"/>
    <property type="project" value="TreeGrafter"/>
</dbReference>
<sequence length="1312" mass="147269">MKGLQMPTDFSAELKSRLRKSTNASVSNLRKSASSIDAIHQNELRIPSAVKQKLEQQTSSASSSDTEEGKDLGKLLRSVSKENMNSVKRGLMNLNKMLEHSASVGAMSGAVSTSDGESSGGREVATIIKNSAVARRKKFNEGSLPKLLPKSKSQSLLPSTDDEPSFISNTYDNTSDGVTSEINIDDANNFSTADAVPSFLKGGIRRSITQVMRPDQDQIAKTGGSIAERLAALQKSGSDDWRHRILKKDETDEVKRENFTNDAISISLQQSPQKERNNFISSPLEGGNVSDRLAKIHTASLGWKLRVEQSDAKQFTVAGKLQSKPLVQLPFSKSNAKKSPPLITLKSINQPLLGLAKSSSMIVPTTLSVLNKSNIMTRSISVPGEDEENYYNDCRRGDVINGEITNGDVNDKRSKVSVPNANDDDVFNKFFVSIEKTVIEENVDISDFDAVKSMERLSQKRAIQGPKNRRPARNPLKTLAAREDLQSEYTEIKTGVADRELKRLKLESIARTSNLAVEALAGLASVEDLGSVNLKPSSLPLNQSWLPYNPKMLIQIKGRTHIQIRLVEPIYTSINQGDCFILIAPNKLYRYIGFYSNFIEQSRCKQICISILENKDLGCTASKETVINDGTSVGSSSFWKLLGKPDDAEIASAGHADEDDLFESCLIETNIVYDFQTDQLVPMEQYWGALPKVEMLDPKKVLVFSFGSEVYVWNGKNAASEAKRGALRLAQELFSQSYDYEMCDLNPVNFSQLAGQRKALEIAKSGTKPEWCLLAKITQNMETILFRQKFANWPEFERDELEKDYISFCGRQIKALDGAELFHGIPYEEPNLMLENSNLGRGHFYYDRETMRHFDILTQSVHKWRINEFNSDDIDEDLNCHFYSAETYIVRWMYQISITVRELTGEISKRNTVGRDRYAYFCWQGSDASINEKGAAALLTDELNKAKGSQMRISQGEEPAAFLRLFKTMFVHRGNKDDVRKNRHNWRMFVILGNFDCETVLIEVKCDMKQLRSRTSFLLVNGEHGTVIVWKGCKSLKHTQDVAKFAAETVKLKKYAELFRESVDCVEVEYMTEGSESERFFEAIGSSNRHQYLSLMVSPKVYDFTPRMFRFSSTNGKFEAIEIFSQMRAKDLASPYPFQQSILFNARQPSIFLIDNGDFKSMSLSKQSTSGSSSSSSVMDDTSPSDGLDVVGMSWNTNAVTGNIVWAGLEPIEFIALFPDWIDRKDVGQINIQDGRSEIPVSIANALSQLSQKKHALSVLLTRPLPEGCDPTRLEIYLEDDEFEVALGVPQSEFERMPLWKQTKLKKDRGLF</sequence>
<dbReference type="SMART" id="SM00153">
    <property type="entry name" value="VHP"/>
    <property type="match status" value="1"/>
</dbReference>
<proteinExistence type="predicted"/>
<keyword evidence="4" id="KW-1185">Reference proteome</keyword>